<evidence type="ECO:0000256" key="1">
    <source>
        <dbReference type="SAM" id="Phobius"/>
    </source>
</evidence>
<feature type="transmembrane region" description="Helical" evidence="1">
    <location>
        <begin position="72"/>
        <end position="93"/>
    </location>
</feature>
<feature type="transmembrane region" description="Helical" evidence="1">
    <location>
        <begin position="40"/>
        <end position="60"/>
    </location>
</feature>
<feature type="transmembrane region" description="Helical" evidence="1">
    <location>
        <begin position="147"/>
        <end position="168"/>
    </location>
</feature>
<dbReference type="RefSeq" id="WP_317643042.1">
    <property type="nucleotide sequence ID" value="NZ_AP026800.1"/>
</dbReference>
<evidence type="ECO:0000313" key="4">
    <source>
        <dbReference type="Proteomes" id="UP001321748"/>
    </source>
</evidence>
<feature type="domain" description="Membrane iron-sulfur containing protein FtrD-like" evidence="2">
    <location>
        <begin position="329"/>
        <end position="429"/>
    </location>
</feature>
<keyword evidence="1" id="KW-0812">Transmembrane</keyword>
<dbReference type="EMBL" id="AP026800">
    <property type="protein sequence ID" value="BDR54011.1"/>
    <property type="molecule type" value="Genomic_DNA"/>
</dbReference>
<dbReference type="Proteomes" id="UP001321748">
    <property type="component" value="Chromosome"/>
</dbReference>
<feature type="transmembrane region" description="Helical" evidence="1">
    <location>
        <begin position="227"/>
        <end position="249"/>
    </location>
</feature>
<protein>
    <submittedName>
        <fullName evidence="3">Membrane protein</fullName>
    </submittedName>
</protein>
<keyword evidence="4" id="KW-1185">Reference proteome</keyword>
<sequence>MLNQVISVLPGVLAPALLVMIYGVLLSAGEGKKKPASARLRLLGLGLGLAGALVFAGLRAASVINRRTMVNYPTLVICVIVDVLALAMIVSSGKATRDWSRSGRALALANLVAGLSIGMTVFRALPEVILHLTNFVETGEPAFTSEMLMRALGFLLGIAAAIVVALIFRSLRTGCPRGLLTLTAVLLMALIFTQHATSLLAIMQTVGDLRLHGTPFRLFTILYNANNWLAMAQVAVFLIPAVASFIAGLRSPAARFAGDGQAPTPAQMRKSKAFRRKALLAAIASVLAVVSVVLTLTVGPAQASKTPVLSPPEAYSLSDGKAVIPFSKVDDGHLHRFEYKAKDGTVMRFIIIKKNGGSYGLGLDACENCGSAGYYEKDGVIICKRCDVAINIATIGFKGGCNPIPFDYTTSAGSIVIQTATLDALSSHFK</sequence>
<keyword evidence="1" id="KW-0472">Membrane</keyword>
<proteinExistence type="predicted"/>
<reference evidence="3 4" key="1">
    <citation type="journal article" date="2023" name="Microbiol. Spectr.">
        <title>Symbiosis of Carpenter Bees with Uncharacterized Lactic Acid Bacteria Showing NAD Auxotrophy.</title>
        <authorList>
            <person name="Kawasaki S."/>
            <person name="Ozawa K."/>
            <person name="Mori T."/>
            <person name="Yamamoto A."/>
            <person name="Ito M."/>
            <person name="Ohkuma M."/>
            <person name="Sakamoto M."/>
            <person name="Matsutani M."/>
        </authorList>
    </citation>
    <scope>NUCLEOTIDE SEQUENCE [LARGE SCALE GENOMIC DNA]</scope>
    <source>
        <strain evidence="3 4">KimH</strain>
    </source>
</reference>
<feature type="transmembrane region" description="Helical" evidence="1">
    <location>
        <begin position="278"/>
        <end position="299"/>
    </location>
</feature>
<feature type="transmembrane region" description="Helical" evidence="1">
    <location>
        <begin position="105"/>
        <end position="125"/>
    </location>
</feature>
<dbReference type="InterPro" id="IPR018758">
    <property type="entry name" value="FtrD-like"/>
</dbReference>
<evidence type="ECO:0000259" key="2">
    <source>
        <dbReference type="Pfam" id="PF10080"/>
    </source>
</evidence>
<feature type="transmembrane region" description="Helical" evidence="1">
    <location>
        <begin position="180"/>
        <end position="207"/>
    </location>
</feature>
<name>A0ABM8BB29_9BIFI</name>
<organism evidence="3 4">
    <name type="scientific">Bombiscardovia apis</name>
    <dbReference type="NCBI Taxonomy" id="2932182"/>
    <lineage>
        <taxon>Bacteria</taxon>
        <taxon>Bacillati</taxon>
        <taxon>Actinomycetota</taxon>
        <taxon>Actinomycetes</taxon>
        <taxon>Bifidobacteriales</taxon>
        <taxon>Bifidobacteriaceae</taxon>
        <taxon>Bombiscardovia</taxon>
    </lineage>
</organism>
<evidence type="ECO:0000313" key="3">
    <source>
        <dbReference type="EMBL" id="BDR54011.1"/>
    </source>
</evidence>
<keyword evidence="1" id="KW-1133">Transmembrane helix</keyword>
<feature type="transmembrane region" description="Helical" evidence="1">
    <location>
        <begin position="6"/>
        <end position="28"/>
    </location>
</feature>
<dbReference type="Pfam" id="PF10080">
    <property type="entry name" value="FtrD-like"/>
    <property type="match status" value="1"/>
</dbReference>
<gene>
    <name evidence="3" type="ORF">KIMH_01220</name>
</gene>
<accession>A0ABM8BB29</accession>